<keyword evidence="2" id="KW-0812">Transmembrane</keyword>
<keyword evidence="2" id="KW-1133">Transmembrane helix</keyword>
<evidence type="ECO:0000256" key="1">
    <source>
        <dbReference type="SAM" id="MobiDB-lite"/>
    </source>
</evidence>
<accession>Q1KUS7</accession>
<dbReference type="GO" id="GO:0005886">
    <property type="term" value="C:plasma membrane"/>
    <property type="evidence" value="ECO:0007669"/>
    <property type="project" value="TreeGrafter"/>
</dbReference>
<dbReference type="Gene3D" id="2.40.10.480">
    <property type="match status" value="1"/>
</dbReference>
<evidence type="ECO:0000313" key="4">
    <source>
        <dbReference type="EMBL" id="ABD96909.1"/>
    </source>
</evidence>
<feature type="region of interest" description="Disordered" evidence="1">
    <location>
        <begin position="486"/>
        <end position="562"/>
    </location>
</feature>
<dbReference type="GO" id="GO:0010183">
    <property type="term" value="P:pollen tube guidance"/>
    <property type="evidence" value="ECO:0007669"/>
    <property type="project" value="TreeGrafter"/>
</dbReference>
<sequence length="562" mass="62747">MATSWFCLLLSFFIFSAFAQFPDQTAYKDSVRVLSKPLVGDDGRIYACSENDFFSFEANGSIAWSVHLNFKCDHASAPVRSGTGQILVLAENRILIIDFNRNGTSSNQSESEVFFDPGETILGFAVSSSSSSVYFTVKNRGLYAYNMLQQQQLWIAEPKFERFGYRLGCRRDFQDCSFTSPPVIDACEASIYISNNQGELYSLSIHAPHFQWIQDLSLVDRFFAVTPGNNGLVYVVFPVKSLVLALDSFSGNIQWQKNVGPLASSGCGPVIDSNGWVSIGSLDGSIYSFSRTGKLKKFPRHTDADSVIQVDPLLDCSGNAIYVSQTKMEGKVDRVIGEYTYVSAKKPKNAVFTLLVPETGSVYWSQSYPDKISSLLSEKDLQHFVLDERIVLAFLAASRKERGIIWFILFEFVTIVLLSGLVRFCCVFWKKKKIQEQPLRSFLRKRVMTSLACTPSNMKKKGIGRTITELEMEGSSGDVDEVTEITGRDEGRTNSEIQGSVLPFYDDDDADSDGVTSIDDDNDEDDDDEDGDDDDDDDDDVWYVPTSSKSKNLKRRALSSTN</sequence>
<feature type="signal peptide" evidence="3">
    <location>
        <begin position="1"/>
        <end position="19"/>
    </location>
</feature>
<dbReference type="SUPFAM" id="SSF50998">
    <property type="entry name" value="Quinoprotein alcohol dehydrogenase-like"/>
    <property type="match status" value="2"/>
</dbReference>
<feature type="chain" id="PRO_5004192958" description="Protein GAMETE EXPRESSED 3" evidence="3">
    <location>
        <begin position="20"/>
        <end position="562"/>
    </location>
</feature>
<dbReference type="PANTHER" id="PTHR37253">
    <property type="entry name" value="PROTEIN GAMETE EXPRESSED 3"/>
    <property type="match status" value="1"/>
</dbReference>
<feature type="transmembrane region" description="Helical" evidence="2">
    <location>
        <begin position="404"/>
        <end position="429"/>
    </location>
</feature>
<keyword evidence="2" id="KW-0472">Membrane</keyword>
<dbReference type="PANTHER" id="PTHR37253:SF1">
    <property type="entry name" value="PROTEIN GAMETE EXPRESSED 3"/>
    <property type="match status" value="1"/>
</dbReference>
<evidence type="ECO:0000256" key="3">
    <source>
        <dbReference type="SAM" id="SignalP"/>
    </source>
</evidence>
<keyword evidence="3" id="KW-0732">Signal</keyword>
<dbReference type="Gene3D" id="2.130.10.10">
    <property type="entry name" value="YVTN repeat-like/Quinoprotein amine dehydrogenase"/>
    <property type="match status" value="1"/>
</dbReference>
<dbReference type="GO" id="GO:0009793">
    <property type="term" value="P:embryo development ending in seed dormancy"/>
    <property type="evidence" value="ECO:0007669"/>
    <property type="project" value="TreeGrafter"/>
</dbReference>
<dbReference type="AlphaFoldDB" id="Q1KUS7"/>
<dbReference type="EMBL" id="DQ415921">
    <property type="protein sequence ID" value="ABD96909.1"/>
    <property type="molecule type" value="Genomic_DNA"/>
</dbReference>
<organism evidence="4">
    <name type="scientific">Tarenaya spinosa</name>
    <dbReference type="NCBI Taxonomy" id="228870"/>
    <lineage>
        <taxon>Eukaryota</taxon>
        <taxon>Viridiplantae</taxon>
        <taxon>Streptophyta</taxon>
        <taxon>Embryophyta</taxon>
        <taxon>Tracheophyta</taxon>
        <taxon>Spermatophyta</taxon>
        <taxon>Magnoliopsida</taxon>
        <taxon>eudicotyledons</taxon>
        <taxon>Gunneridae</taxon>
        <taxon>Pentapetalae</taxon>
        <taxon>rosids</taxon>
        <taxon>malvids</taxon>
        <taxon>Brassicales</taxon>
        <taxon>Cleomaceae</taxon>
        <taxon>New World clade</taxon>
        <taxon>Tarenaya</taxon>
    </lineage>
</organism>
<dbReference type="InterPro" id="IPR011047">
    <property type="entry name" value="Quinoprotein_ADH-like_sf"/>
</dbReference>
<dbReference type="SMART" id="SM00564">
    <property type="entry name" value="PQQ"/>
    <property type="match status" value="4"/>
</dbReference>
<dbReference type="InterPro" id="IPR018391">
    <property type="entry name" value="PQQ_b-propeller_rpt"/>
</dbReference>
<protein>
    <recommendedName>
        <fullName evidence="5">Protein GAMETE EXPRESSED 3</fullName>
    </recommendedName>
</protein>
<dbReference type="FunFam" id="2.130.10.10:FF:001929">
    <property type="entry name" value="Protein GAMETE EXPRESSED 3"/>
    <property type="match status" value="1"/>
</dbReference>
<feature type="compositionally biased region" description="Acidic residues" evidence="1">
    <location>
        <begin position="505"/>
        <end position="541"/>
    </location>
</feature>
<dbReference type="InterPro" id="IPR045301">
    <property type="entry name" value="GEX3-like"/>
</dbReference>
<proteinExistence type="predicted"/>
<name>Q1KUS7_9ROSI</name>
<evidence type="ECO:0000256" key="2">
    <source>
        <dbReference type="SAM" id="Phobius"/>
    </source>
</evidence>
<evidence type="ECO:0008006" key="5">
    <source>
        <dbReference type="Google" id="ProtNLM"/>
    </source>
</evidence>
<dbReference type="InterPro" id="IPR015943">
    <property type="entry name" value="WD40/YVTN_repeat-like_dom_sf"/>
</dbReference>
<reference evidence="4" key="1">
    <citation type="journal article" date="2006" name="Plant Cell">
        <title>Independent ancient polyploidy events in the sister families Brassicaceae and Cleomaceae.</title>
        <authorList>
            <person name="Schranz M.E."/>
            <person name="Mitchell-Olds T."/>
        </authorList>
    </citation>
    <scope>NUCLEOTIDE SEQUENCE</scope>
</reference>
<feature type="compositionally biased region" description="Basic residues" evidence="1">
    <location>
        <begin position="551"/>
        <end position="562"/>
    </location>
</feature>